<name>A0ABN0UV97_9ACTN</name>
<evidence type="ECO:0000256" key="1">
    <source>
        <dbReference type="ARBA" id="ARBA00004651"/>
    </source>
</evidence>
<proteinExistence type="predicted"/>
<comment type="caution">
    <text evidence="8">The sequence shown here is derived from an EMBL/GenBank/DDBJ whole genome shotgun (WGS) entry which is preliminary data.</text>
</comment>
<evidence type="ECO:0000313" key="9">
    <source>
        <dbReference type="Proteomes" id="UP001500967"/>
    </source>
</evidence>
<feature type="transmembrane region" description="Helical" evidence="6">
    <location>
        <begin position="81"/>
        <end position="106"/>
    </location>
</feature>
<feature type="transmembrane region" description="Helical" evidence="6">
    <location>
        <begin position="6"/>
        <end position="25"/>
    </location>
</feature>
<reference evidence="8 9" key="1">
    <citation type="journal article" date="2019" name="Int. J. Syst. Evol. Microbiol.">
        <title>The Global Catalogue of Microorganisms (GCM) 10K type strain sequencing project: providing services to taxonomists for standard genome sequencing and annotation.</title>
        <authorList>
            <consortium name="The Broad Institute Genomics Platform"/>
            <consortium name="The Broad Institute Genome Sequencing Center for Infectious Disease"/>
            <person name="Wu L."/>
            <person name="Ma J."/>
        </authorList>
    </citation>
    <scope>NUCLEOTIDE SEQUENCE [LARGE SCALE GENOMIC DNA]</scope>
    <source>
        <strain evidence="8 9">JCM 10425</strain>
    </source>
</reference>
<evidence type="ECO:0000259" key="7">
    <source>
        <dbReference type="Pfam" id="PF00482"/>
    </source>
</evidence>
<evidence type="ECO:0000256" key="2">
    <source>
        <dbReference type="ARBA" id="ARBA00022475"/>
    </source>
</evidence>
<comment type="subcellular location">
    <subcellularLocation>
        <location evidence="1">Cell membrane</location>
        <topology evidence="1">Multi-pass membrane protein</topology>
    </subcellularLocation>
</comment>
<organism evidence="8 9">
    <name type="scientific">Cryptosporangium japonicum</name>
    <dbReference type="NCBI Taxonomy" id="80872"/>
    <lineage>
        <taxon>Bacteria</taxon>
        <taxon>Bacillati</taxon>
        <taxon>Actinomycetota</taxon>
        <taxon>Actinomycetes</taxon>
        <taxon>Cryptosporangiales</taxon>
        <taxon>Cryptosporangiaceae</taxon>
        <taxon>Cryptosporangium</taxon>
    </lineage>
</organism>
<dbReference type="Proteomes" id="UP001500967">
    <property type="component" value="Unassembled WGS sequence"/>
</dbReference>
<keyword evidence="3 6" id="KW-0812">Transmembrane</keyword>
<keyword evidence="2" id="KW-1003">Cell membrane</keyword>
<feature type="domain" description="Type II secretion system protein GspF" evidence="7">
    <location>
        <begin position="153"/>
        <end position="280"/>
    </location>
</feature>
<evidence type="ECO:0000256" key="3">
    <source>
        <dbReference type="ARBA" id="ARBA00022692"/>
    </source>
</evidence>
<dbReference type="InterPro" id="IPR018076">
    <property type="entry name" value="T2SS_GspF_dom"/>
</dbReference>
<feature type="transmembrane region" description="Helical" evidence="6">
    <location>
        <begin position="264"/>
        <end position="282"/>
    </location>
</feature>
<dbReference type="PANTHER" id="PTHR35007">
    <property type="entry name" value="INTEGRAL MEMBRANE PROTEIN-RELATED"/>
    <property type="match status" value="1"/>
</dbReference>
<dbReference type="PANTHER" id="PTHR35007:SF1">
    <property type="entry name" value="PILUS ASSEMBLY PROTEIN"/>
    <property type="match status" value="1"/>
</dbReference>
<evidence type="ECO:0000256" key="6">
    <source>
        <dbReference type="SAM" id="Phobius"/>
    </source>
</evidence>
<accession>A0ABN0UV97</accession>
<sequence length="285" mass="30293">MIATWQLPAAVLGGAAVGGGAFLLVREALPAVPALGPALRRLHESPTDSAGSSTSLLSGVARRIRVPSRDLALLGRTREQYLLSLLLSALIGLATPPVAGFIFAAAGIRLPVTIPVAAGLVFAVLFVVVAHRDVVEKAASARAEFVRAVCTYLDLVALQLAAAHGPVQALEQAATVCDGWVFQRIREALLRAQLQMRFPWAELRLMSQEIGVAELGDVGAIMQSSGTEGAQVQQTLREQADSLRDQIRTTDLAKAESITSRLDIPGAALVFVLVLFVLYPFMTRI</sequence>
<evidence type="ECO:0000313" key="8">
    <source>
        <dbReference type="EMBL" id="GAA0262604.1"/>
    </source>
</evidence>
<protein>
    <recommendedName>
        <fullName evidence="7">Type II secretion system protein GspF domain-containing protein</fullName>
    </recommendedName>
</protein>
<evidence type="ECO:0000256" key="5">
    <source>
        <dbReference type="ARBA" id="ARBA00023136"/>
    </source>
</evidence>
<keyword evidence="5 6" id="KW-0472">Membrane</keyword>
<evidence type="ECO:0000256" key="4">
    <source>
        <dbReference type="ARBA" id="ARBA00022989"/>
    </source>
</evidence>
<dbReference type="Pfam" id="PF00482">
    <property type="entry name" value="T2SSF"/>
    <property type="match status" value="1"/>
</dbReference>
<dbReference type="EMBL" id="BAAAGX010000022">
    <property type="protein sequence ID" value="GAA0262604.1"/>
    <property type="molecule type" value="Genomic_DNA"/>
</dbReference>
<keyword evidence="9" id="KW-1185">Reference proteome</keyword>
<gene>
    <name evidence="8" type="ORF">GCM10009539_55490</name>
</gene>
<keyword evidence="4 6" id="KW-1133">Transmembrane helix</keyword>
<feature type="transmembrane region" description="Helical" evidence="6">
    <location>
        <begin position="112"/>
        <end position="130"/>
    </location>
</feature>